<comment type="similarity">
    <text evidence="1 5">Belongs to the oligoribonuclease family.</text>
</comment>
<accession>A0ABT7SZF9</accession>
<name>A0ABT7SZF9_9ALTE</name>
<evidence type="ECO:0000313" key="8">
    <source>
        <dbReference type="Proteomes" id="UP001234343"/>
    </source>
</evidence>
<proteinExistence type="inferred from homology"/>
<organism evidence="7 8">
    <name type="scientific">Alteromonas arenosi</name>
    <dbReference type="NCBI Taxonomy" id="3055817"/>
    <lineage>
        <taxon>Bacteria</taxon>
        <taxon>Pseudomonadati</taxon>
        <taxon>Pseudomonadota</taxon>
        <taxon>Gammaproteobacteria</taxon>
        <taxon>Alteromonadales</taxon>
        <taxon>Alteromonadaceae</taxon>
        <taxon>Alteromonas/Salinimonas group</taxon>
        <taxon>Alteromonas</taxon>
    </lineage>
</organism>
<dbReference type="Gene3D" id="3.30.420.10">
    <property type="entry name" value="Ribonuclease H-like superfamily/Ribonuclease H"/>
    <property type="match status" value="1"/>
</dbReference>
<dbReference type="CDD" id="cd06135">
    <property type="entry name" value="Orn"/>
    <property type="match status" value="1"/>
</dbReference>
<evidence type="ECO:0000259" key="6">
    <source>
        <dbReference type="SMART" id="SM00479"/>
    </source>
</evidence>
<dbReference type="SMART" id="SM00479">
    <property type="entry name" value="EXOIII"/>
    <property type="match status" value="1"/>
</dbReference>
<protein>
    <recommendedName>
        <fullName evidence="5">Oligoribonuclease</fullName>
        <ecNumber evidence="5">3.1.-.-</ecNumber>
    </recommendedName>
</protein>
<dbReference type="InterPro" id="IPR022894">
    <property type="entry name" value="Oligoribonuclease"/>
</dbReference>
<evidence type="ECO:0000256" key="2">
    <source>
        <dbReference type="ARBA" id="ARBA00022722"/>
    </source>
</evidence>
<dbReference type="GO" id="GO:0016787">
    <property type="term" value="F:hydrolase activity"/>
    <property type="evidence" value="ECO:0007669"/>
    <property type="project" value="UniProtKB-KW"/>
</dbReference>
<evidence type="ECO:0000256" key="3">
    <source>
        <dbReference type="ARBA" id="ARBA00022801"/>
    </source>
</evidence>
<comment type="function">
    <text evidence="5">3'-to-5' exoribonuclease specific for small oligoribonucleotides.</text>
</comment>
<feature type="domain" description="Exonuclease" evidence="6">
    <location>
        <begin position="7"/>
        <end position="180"/>
    </location>
</feature>
<sequence length="181" mass="20569">MHMNDQNLVWIDMEMTGLDPDTCVVLEIATIVTDPQLNIIAEGPVIAVHQPDSVLDNMDPWCIDTHGKTGLTERCRASTVDEAAAAQQTIAFLQQYVGKGKSPLCGNTIGQDRRFMVKYMPELEDYFHYRSVDVSSIKELVARWKPEVLDGFKKKNVHLALDDIRESIAELQYYREHVFSI</sequence>
<keyword evidence="8" id="KW-1185">Reference proteome</keyword>
<keyword evidence="5" id="KW-0963">Cytoplasm</keyword>
<dbReference type="Proteomes" id="UP001234343">
    <property type="component" value="Unassembled WGS sequence"/>
</dbReference>
<dbReference type="Pfam" id="PF00929">
    <property type="entry name" value="RNase_T"/>
    <property type="match status" value="1"/>
</dbReference>
<dbReference type="InterPro" id="IPR012337">
    <property type="entry name" value="RNaseH-like_sf"/>
</dbReference>
<dbReference type="InterPro" id="IPR036397">
    <property type="entry name" value="RNaseH_sf"/>
</dbReference>
<dbReference type="EMBL" id="JAUCBP010000011">
    <property type="protein sequence ID" value="MDM7861576.1"/>
    <property type="molecule type" value="Genomic_DNA"/>
</dbReference>
<keyword evidence="4 5" id="KW-0269">Exonuclease</keyword>
<evidence type="ECO:0000313" key="7">
    <source>
        <dbReference type="EMBL" id="MDM7861576.1"/>
    </source>
</evidence>
<comment type="subcellular location">
    <subcellularLocation>
        <location evidence="5">Cytoplasm</location>
    </subcellularLocation>
</comment>
<comment type="caution">
    <text evidence="7">The sequence shown here is derived from an EMBL/GenBank/DDBJ whole genome shotgun (WGS) entry which is preliminary data.</text>
</comment>
<dbReference type="HAMAP" id="MF_00045">
    <property type="entry name" value="Oligoribonuclease"/>
    <property type="match status" value="1"/>
</dbReference>
<gene>
    <name evidence="5 7" type="primary">orn</name>
    <name evidence="7" type="ORF">QTP81_13330</name>
</gene>
<dbReference type="EC" id="3.1.-.-" evidence="5"/>
<evidence type="ECO:0000256" key="1">
    <source>
        <dbReference type="ARBA" id="ARBA00009921"/>
    </source>
</evidence>
<evidence type="ECO:0000256" key="5">
    <source>
        <dbReference type="HAMAP-Rule" id="MF_00045"/>
    </source>
</evidence>
<evidence type="ECO:0000256" key="4">
    <source>
        <dbReference type="ARBA" id="ARBA00022839"/>
    </source>
</evidence>
<keyword evidence="3 5" id="KW-0378">Hydrolase</keyword>
<dbReference type="NCBIfam" id="NF003765">
    <property type="entry name" value="PRK05359.1"/>
    <property type="match status" value="1"/>
</dbReference>
<dbReference type="SUPFAM" id="SSF53098">
    <property type="entry name" value="Ribonuclease H-like"/>
    <property type="match status" value="1"/>
</dbReference>
<dbReference type="PANTHER" id="PTHR11046:SF0">
    <property type="entry name" value="OLIGORIBONUCLEASE, MITOCHONDRIAL"/>
    <property type="match status" value="1"/>
</dbReference>
<dbReference type="PANTHER" id="PTHR11046">
    <property type="entry name" value="OLIGORIBONUCLEASE, MITOCHONDRIAL"/>
    <property type="match status" value="1"/>
</dbReference>
<feature type="active site" evidence="5">
    <location>
        <position position="129"/>
    </location>
</feature>
<reference evidence="7 8" key="1">
    <citation type="submission" date="2023-06" db="EMBL/GenBank/DDBJ databases">
        <title>Alteromonas sp. ASW11-36 isolated from intertidal sand.</title>
        <authorList>
            <person name="Li Y."/>
        </authorList>
    </citation>
    <scope>NUCLEOTIDE SEQUENCE [LARGE SCALE GENOMIC DNA]</scope>
    <source>
        <strain evidence="7 8">ASW11-36</strain>
    </source>
</reference>
<dbReference type="InterPro" id="IPR013520">
    <property type="entry name" value="Ribonucl_H"/>
</dbReference>
<keyword evidence="2 5" id="KW-0540">Nuclease</keyword>